<organism evidence="4 5">
    <name type="scientific">Erythranthe guttata</name>
    <name type="common">Yellow monkey flower</name>
    <name type="synonym">Mimulus guttatus</name>
    <dbReference type="NCBI Taxonomy" id="4155"/>
    <lineage>
        <taxon>Eukaryota</taxon>
        <taxon>Viridiplantae</taxon>
        <taxon>Streptophyta</taxon>
        <taxon>Embryophyta</taxon>
        <taxon>Tracheophyta</taxon>
        <taxon>Spermatophyta</taxon>
        <taxon>Magnoliopsida</taxon>
        <taxon>eudicotyledons</taxon>
        <taxon>Gunneridae</taxon>
        <taxon>Pentapetalae</taxon>
        <taxon>asterids</taxon>
        <taxon>lamiids</taxon>
        <taxon>Lamiales</taxon>
        <taxon>Phrymaceae</taxon>
        <taxon>Erythranthe</taxon>
    </lineage>
</organism>
<evidence type="ECO:0000313" key="4">
    <source>
        <dbReference type="EMBL" id="EYU42107.1"/>
    </source>
</evidence>
<dbReference type="InterPro" id="IPR002110">
    <property type="entry name" value="Ankyrin_rpt"/>
</dbReference>
<evidence type="ECO:0000256" key="1">
    <source>
        <dbReference type="ARBA" id="ARBA00022737"/>
    </source>
</evidence>
<dbReference type="Proteomes" id="UP000030748">
    <property type="component" value="Unassembled WGS sequence"/>
</dbReference>
<feature type="repeat" description="ANK" evidence="3">
    <location>
        <begin position="73"/>
        <end position="105"/>
    </location>
</feature>
<dbReference type="EMBL" id="KI630313">
    <property type="protein sequence ID" value="EYU42107.1"/>
    <property type="molecule type" value="Genomic_DNA"/>
</dbReference>
<feature type="repeat" description="ANK" evidence="3">
    <location>
        <begin position="472"/>
        <end position="504"/>
    </location>
</feature>
<evidence type="ECO:0000313" key="5">
    <source>
        <dbReference type="Proteomes" id="UP000030748"/>
    </source>
</evidence>
<dbReference type="PANTHER" id="PTHR24123">
    <property type="entry name" value="ANKYRIN REPEAT-CONTAINING"/>
    <property type="match status" value="1"/>
</dbReference>
<dbReference type="InterPro" id="IPR051165">
    <property type="entry name" value="Multifunctional_ANK_Repeat"/>
</dbReference>
<proteinExistence type="predicted"/>
<feature type="repeat" description="ANK" evidence="3">
    <location>
        <begin position="574"/>
        <end position="606"/>
    </location>
</feature>
<dbReference type="InterPro" id="IPR036770">
    <property type="entry name" value="Ankyrin_rpt-contain_sf"/>
</dbReference>
<dbReference type="SMART" id="SM00248">
    <property type="entry name" value="ANK"/>
    <property type="match status" value="11"/>
</dbReference>
<keyword evidence="2 3" id="KW-0040">ANK repeat</keyword>
<dbReference type="eggNOG" id="KOG0504">
    <property type="taxonomic scope" value="Eukaryota"/>
</dbReference>
<keyword evidence="1" id="KW-0677">Repeat</keyword>
<protein>
    <submittedName>
        <fullName evidence="4">Uncharacterized protein</fullName>
    </submittedName>
</protein>
<sequence>MRLLAEYQNEPISQRLVDAAHADDLQLVSELVSHPSVDVNFTGTVCLKSRKTEVVLNGESASEVRIEFEEFRTDVTALFLAAHNGNTALIRELLNAGANVNKKMFRGYATTAAVREGHIEVLAMLLNGGAGQAACEEALLEACYLDRVGPAELLMDSDMIRPHVAVHALVTASSRGFVDFVETLINNGVDANANARILLQSSKPSLYSNVDCNALVAAIVSRQISVVQLLLKAGCRTDTKVRLGAWSWDIITGEEFRVGACLAEPYQITWCAVEYFETSGSILRMLLHHLSPNISHLGRTIIHHAILCGNARAFDVLLSCGADKEFPVLTSQHHTDFRPVHMASRLGRGPILRLLINASCNLNSRTGSGESALMICARYKQEECLKLLASAGSDFGLCNNSSQCAMSIAGSVQWTHIFQEAVLDVIRSGKIAYSTNPEIFSSLLFATRANDIEAVKKLIKHKDLNLEEKDENGFSAVMVAAVGGQIDTFKLLVDAGADLEARNNYGETAITLAEASQNREAFAKVIPSTKENNNTSIISIESSALHKAARFGNLELVRELAKEHRDVINTLDNDGYTPLMLAAKSGNVAMCQVLISHGAKCDVQNGADILDELARRLVVAGGCVKKHTKAGKGAPHVKKLKMVESSGLLQWGKSSKRNVICRGAEVGPSSEFRWNRRRRSDADDSGVFRVVTTKNKEFHFSCEGGIEMAKLWVRGIKIVTMEAIFGRNF</sequence>
<dbReference type="Gene3D" id="1.25.40.20">
    <property type="entry name" value="Ankyrin repeat-containing domain"/>
    <property type="match status" value="4"/>
</dbReference>
<dbReference type="PROSITE" id="PS50088">
    <property type="entry name" value="ANK_REPEAT"/>
    <property type="match status" value="3"/>
</dbReference>
<evidence type="ECO:0000256" key="3">
    <source>
        <dbReference type="PROSITE-ProRule" id="PRU00023"/>
    </source>
</evidence>
<dbReference type="STRING" id="4155.A0A022RNP7"/>
<reference evidence="4 5" key="1">
    <citation type="journal article" date="2013" name="Proc. Natl. Acad. Sci. U.S.A.">
        <title>Fine-scale variation in meiotic recombination in Mimulus inferred from population shotgun sequencing.</title>
        <authorList>
            <person name="Hellsten U."/>
            <person name="Wright K.M."/>
            <person name="Jenkins J."/>
            <person name="Shu S."/>
            <person name="Yuan Y."/>
            <person name="Wessler S.R."/>
            <person name="Schmutz J."/>
            <person name="Willis J.H."/>
            <person name="Rokhsar D.S."/>
        </authorList>
    </citation>
    <scope>NUCLEOTIDE SEQUENCE [LARGE SCALE GENOMIC DNA]</scope>
    <source>
        <strain evidence="5">cv. DUN x IM62</strain>
    </source>
</reference>
<dbReference type="PANTHER" id="PTHR24123:SF95">
    <property type="entry name" value="ANKYRIN-2-LIKE"/>
    <property type="match status" value="1"/>
</dbReference>
<keyword evidence="5" id="KW-1185">Reference proteome</keyword>
<gene>
    <name evidence="4" type="ORF">MIMGU_mgv1a024108mg</name>
</gene>
<dbReference type="AlphaFoldDB" id="A0A022RNP7"/>
<accession>A0A022RNP7</accession>
<dbReference type="Pfam" id="PF12796">
    <property type="entry name" value="Ank_2"/>
    <property type="match status" value="4"/>
</dbReference>
<dbReference type="PROSITE" id="PS50297">
    <property type="entry name" value="ANK_REP_REGION"/>
    <property type="match status" value="3"/>
</dbReference>
<dbReference type="SUPFAM" id="SSF48403">
    <property type="entry name" value="Ankyrin repeat"/>
    <property type="match status" value="2"/>
</dbReference>
<name>A0A022RNP7_ERYGU</name>
<evidence type="ECO:0000256" key="2">
    <source>
        <dbReference type="ARBA" id="ARBA00023043"/>
    </source>
</evidence>